<dbReference type="Pfam" id="PF24864">
    <property type="entry name" value="DUF7730"/>
    <property type="match status" value="1"/>
</dbReference>
<evidence type="ECO:0000256" key="1">
    <source>
        <dbReference type="RuleBase" id="RU361133"/>
    </source>
</evidence>
<dbReference type="PANTHER" id="PTHR10336:SF169">
    <property type="entry name" value="PHOSPHOINOSITIDE PHOSPHOLIPASE C"/>
    <property type="match status" value="1"/>
</dbReference>
<accession>A0ABY2GWR4</accession>
<keyword evidence="5" id="KW-1185">Reference proteome</keyword>
<dbReference type="PROSITE" id="PS50008">
    <property type="entry name" value="PIPLC_Y_DOMAIN"/>
    <property type="match status" value="1"/>
</dbReference>
<keyword evidence="1" id="KW-0378">Hydrolase</keyword>
<dbReference type="Proteomes" id="UP001642720">
    <property type="component" value="Unassembled WGS sequence"/>
</dbReference>
<evidence type="ECO:0000313" key="5">
    <source>
        <dbReference type="Proteomes" id="UP001642720"/>
    </source>
</evidence>
<keyword evidence="1" id="KW-0442">Lipid degradation</keyword>
<dbReference type="EMBL" id="PPTA01000011">
    <property type="protein sequence ID" value="TFB00286.1"/>
    <property type="molecule type" value="Genomic_DNA"/>
</dbReference>
<sequence length="1091" mass="121326">MPNALVSWFRRRRVARSNRKRASSASSFMLPPLLMMKDPAIPPHPRLPSRRRGRLTPSASHESLVSATVAATADSPFFTRLPLEIRRKILVEAFGAQTVHMDLIYDHPVQQQQQPFHGWSSSSECGRRRDARRAHGNLSVRLSTGVCDARNLRLDDSRPKEWTWRSSVCHRNPPGQCRPGEEVQPAEDFCRFGQSPWHLTCRHWPGEFPAKCLIGAMGWLCSCRQAYIEGIDVLYATNTFHTASKEMILSLSSILLPQRLASIASVELLWDFAPFPSIHPEVVKPPLSDMASFRLFLDAVPATFPAARKLHISLQGRLYPTRTVNGLTRWDSSVDRTDEILRPVDEFVARLGPHVTDFSLGIPSSLYQDQRDKALKNGDPVEQAHRGRHERHWRPLEGGGDGERTGYWVWLGQKDLRMPYMCTMGEGGLMQDFIGEDNWVLYSLQPAEPVLVLRFKTYPSSSSSRDHNTSKLTLTSSHAKQVKRMADRLTSRLAGLNPFKPAPDDDDDDKGDLIAPEPGHLTRKSDHGKAQLRVSHALRSFLAHQRILSERDAGLDQDSPDSSPALRALLGRRSFEAPAPLLDPTHPLPEYFVSSSHNTYLLAHQLYGKSSASAYETALTTGSRCIEIDAWDDPECEDEPKVTHGYTLVSHVPFRAVCETIRDVFDREQQQQAGDASSASASASAVAASPILLSLENHCGPHGQRRLVQIMRDVFGHRLISEPVRSKGTREQQGSGEHVTLADLGSRIAVIVEFHLPDEASTSSSSSSSSSSSDDDDDEEEQRQARRAYKASRKQAAASSSSTAIVPELAQLGVYAQSVKPKDNSWFDPGQLVGGPHHHLINVSESGLAAHLPQHAVAIARHNARHLMRVFPKGTRISSSNLRPVRFWGVGAQICALNWQTFGTSNQLNDALFSGSPGYVLKPAALRAGGSGSLATGRRRRLRVHVAGATDVPLHDADRERDSIKPYLTCTLYSPLADAANSNGEGEGEPAKRKTAPYRHHKLGFLHRGENPHATDPVWDETLEWEYEDNELVFLRMLIKSDDSFARNPKFAAAAVRLAYAEPGWTFLRMMDLKGKETDCTLLVKFDFEDL</sequence>
<evidence type="ECO:0000313" key="4">
    <source>
        <dbReference type="EMBL" id="TFB00286.1"/>
    </source>
</evidence>
<evidence type="ECO:0000259" key="3">
    <source>
        <dbReference type="PROSITE" id="PS50008"/>
    </source>
</evidence>
<dbReference type="GeneID" id="300579444"/>
<dbReference type="SUPFAM" id="SSF51695">
    <property type="entry name" value="PLC-like phosphodiesterases"/>
    <property type="match status" value="1"/>
</dbReference>
<dbReference type="CDD" id="cd08598">
    <property type="entry name" value="PI-PLC1c_yeast"/>
    <property type="match status" value="1"/>
</dbReference>
<evidence type="ECO:0000256" key="2">
    <source>
        <dbReference type="SAM" id="MobiDB-lite"/>
    </source>
</evidence>
<feature type="domain" description="PI-PLC Y-box" evidence="3">
    <location>
        <begin position="809"/>
        <end position="927"/>
    </location>
</feature>
<gene>
    <name evidence="4" type="ORF">CCMA1212_007833</name>
</gene>
<comment type="caution">
    <text evidence="4">The sequence shown here is derived from an EMBL/GenBank/DDBJ whole genome shotgun (WGS) entry which is preliminary data.</text>
</comment>
<feature type="region of interest" description="Disordered" evidence="2">
    <location>
        <begin position="459"/>
        <end position="480"/>
    </location>
</feature>
<reference evidence="4 5" key="1">
    <citation type="submission" date="2018-01" db="EMBL/GenBank/DDBJ databases">
        <title>Genome characterization of the sugarcane-associated fungus Trichoderma ghanense CCMA-1212 and their application in lignocelulose bioconversion.</title>
        <authorList>
            <person name="Steindorff A.S."/>
            <person name="Mendes T.D."/>
            <person name="Vilela E.S.D."/>
            <person name="Rodrigues D.S."/>
            <person name="Formighieri E.F."/>
            <person name="Melo I.S."/>
            <person name="Favaro L.C.L."/>
        </authorList>
    </citation>
    <scope>NUCLEOTIDE SEQUENCE [LARGE SCALE GENOMIC DNA]</scope>
    <source>
        <strain evidence="4 5">CCMA-1212</strain>
    </source>
</reference>
<dbReference type="Pfam" id="PF00387">
    <property type="entry name" value="PI-PLC-Y"/>
    <property type="match status" value="1"/>
</dbReference>
<keyword evidence="1" id="KW-0443">Lipid metabolism</keyword>
<feature type="compositionally biased region" description="Low complexity" evidence="2">
    <location>
        <begin position="763"/>
        <end position="772"/>
    </location>
</feature>
<feature type="compositionally biased region" description="Polar residues" evidence="2">
    <location>
        <begin position="470"/>
        <end position="479"/>
    </location>
</feature>
<dbReference type="EC" id="3.1.4.11" evidence="1"/>
<dbReference type="SUPFAM" id="SSF49562">
    <property type="entry name" value="C2 domain (Calcium/lipid-binding domain, CaLB)"/>
    <property type="match status" value="1"/>
</dbReference>
<dbReference type="InterPro" id="IPR017946">
    <property type="entry name" value="PLC-like_Pdiesterase_TIM-brl"/>
</dbReference>
<organism evidence="4 5">
    <name type="scientific">Trichoderma ghanense</name>
    <dbReference type="NCBI Taxonomy" id="65468"/>
    <lineage>
        <taxon>Eukaryota</taxon>
        <taxon>Fungi</taxon>
        <taxon>Dikarya</taxon>
        <taxon>Ascomycota</taxon>
        <taxon>Pezizomycotina</taxon>
        <taxon>Sordariomycetes</taxon>
        <taxon>Hypocreomycetidae</taxon>
        <taxon>Hypocreales</taxon>
        <taxon>Hypocreaceae</taxon>
        <taxon>Trichoderma</taxon>
    </lineage>
</organism>
<dbReference type="PRINTS" id="PR00390">
    <property type="entry name" value="PHPHLIPASEC"/>
</dbReference>
<dbReference type="Gene3D" id="2.60.40.150">
    <property type="entry name" value="C2 domain"/>
    <property type="match status" value="1"/>
</dbReference>
<dbReference type="SMART" id="SM00148">
    <property type="entry name" value="PLCXc"/>
    <property type="match status" value="1"/>
</dbReference>
<dbReference type="SMART" id="SM00149">
    <property type="entry name" value="PLCYc"/>
    <property type="match status" value="1"/>
</dbReference>
<dbReference type="Pfam" id="PF00388">
    <property type="entry name" value="PI-PLC-X"/>
    <property type="match status" value="1"/>
</dbReference>
<name>A0ABY2GWR4_9HYPO</name>
<dbReference type="Gene3D" id="3.20.20.190">
    <property type="entry name" value="Phosphatidylinositol (PI) phosphodiesterase"/>
    <property type="match status" value="1"/>
</dbReference>
<feature type="region of interest" description="Disordered" evidence="2">
    <location>
        <begin position="39"/>
        <end position="60"/>
    </location>
</feature>
<comment type="catalytic activity">
    <reaction evidence="1">
        <text>a 1,2-diacyl-sn-glycero-3-phospho-(1D-myo-inositol-4,5-bisphosphate) + H2O = 1D-myo-inositol 1,4,5-trisphosphate + a 1,2-diacyl-sn-glycerol + H(+)</text>
        <dbReference type="Rhea" id="RHEA:33179"/>
        <dbReference type="ChEBI" id="CHEBI:15377"/>
        <dbReference type="ChEBI" id="CHEBI:15378"/>
        <dbReference type="ChEBI" id="CHEBI:17815"/>
        <dbReference type="ChEBI" id="CHEBI:58456"/>
        <dbReference type="ChEBI" id="CHEBI:203600"/>
        <dbReference type="EC" id="3.1.4.11"/>
    </reaction>
</comment>
<dbReference type="InterPro" id="IPR001711">
    <property type="entry name" value="PLipase_C_Pinositol-sp_Y"/>
</dbReference>
<feature type="region of interest" description="Disordered" evidence="2">
    <location>
        <begin position="759"/>
        <end position="802"/>
    </location>
</feature>
<dbReference type="InterPro" id="IPR000909">
    <property type="entry name" value="PLipase_C_PInositol-sp_X_dom"/>
</dbReference>
<proteinExistence type="predicted"/>
<dbReference type="InterPro" id="IPR001192">
    <property type="entry name" value="PI-PLC_fam"/>
</dbReference>
<dbReference type="InterPro" id="IPR035892">
    <property type="entry name" value="C2_domain_sf"/>
</dbReference>
<protein>
    <recommendedName>
        <fullName evidence="1">Phosphoinositide phospholipase C</fullName>
        <ecNumber evidence="1">3.1.4.11</ecNumber>
    </recommendedName>
</protein>
<dbReference type="PANTHER" id="PTHR10336">
    <property type="entry name" value="PHOSPHOINOSITIDE-SPECIFIC PHOSPHOLIPASE C FAMILY PROTEIN"/>
    <property type="match status" value="1"/>
</dbReference>
<dbReference type="RefSeq" id="XP_073556487.1">
    <property type="nucleotide sequence ID" value="XM_073704994.1"/>
</dbReference>
<dbReference type="PROSITE" id="PS50007">
    <property type="entry name" value="PIPLC_X_DOMAIN"/>
    <property type="match status" value="1"/>
</dbReference>
<dbReference type="InterPro" id="IPR056632">
    <property type="entry name" value="DUF7730"/>
</dbReference>
<feature type="region of interest" description="Disordered" evidence="2">
    <location>
        <begin position="494"/>
        <end position="528"/>
    </location>
</feature>